<dbReference type="InterPro" id="IPR000700">
    <property type="entry name" value="PAS-assoc_C"/>
</dbReference>
<dbReference type="CDD" id="cd00130">
    <property type="entry name" value="PAS"/>
    <property type="match status" value="1"/>
</dbReference>
<dbReference type="CDD" id="cd01949">
    <property type="entry name" value="GGDEF"/>
    <property type="match status" value="1"/>
</dbReference>
<dbReference type="SMART" id="SM00091">
    <property type="entry name" value="PAS"/>
    <property type="match status" value="1"/>
</dbReference>
<evidence type="ECO:0000313" key="5">
    <source>
        <dbReference type="Proteomes" id="UP000468928"/>
    </source>
</evidence>
<sequence length="422" mass="44980">MRGAASDIAGEWAARLSATTDPARSREEVVAVLEQWVHRLLADVAGPRGEPAVGERAGAALVELGFTDPAAIAESVPALLRLSECAGMDPVRLAALVGDVGHGFARAAIAARQPAPEGFEAAFRHASVAIAIGDTEGRIIDANPAFEKLTGQTVAASRGRSGFDFAPAEQARIQQRVHEELARSGTGTVRIEGRIRRPDGAEGWVAWTVTRCLSASGEHTYLLGFGEDVTEYHNTTESLQWQAHHDPLTSLANRRHLIARCQALIDAADPGDIAAVCAMDVDDFKTINDTHGHAIGDRLLVAIAARLCTCLDPGTDLLARYGGDEFIALLAPPTDEQRARAIVETLHSAMAQTFDLDDHTSLETSLSIGIFIAPVAGYRVTELLTAADRCLYAAKALGKNRWVLHTPASMGPNDGSIDRTPR</sequence>
<reference evidence="4 5" key="1">
    <citation type="submission" date="2020-01" db="EMBL/GenBank/DDBJ databases">
        <title>Genetics and antimicrobial susceptibilities of Nocardia species isolated from the soil; a comparison with species isolated from humans.</title>
        <authorList>
            <person name="Carrasco G."/>
            <person name="Monzon S."/>
            <person name="Sansegundo M."/>
            <person name="Garcia E."/>
            <person name="Garrido N."/>
            <person name="Medina M.J."/>
            <person name="Villalon P."/>
            <person name="Ramirez-Arocha A.C."/>
            <person name="Jimenez P."/>
            <person name="Cuesta I."/>
            <person name="Valdezate S."/>
        </authorList>
    </citation>
    <scope>NUCLEOTIDE SEQUENCE [LARGE SCALE GENOMIC DNA]</scope>
    <source>
        <strain evidence="4 5">CNM20110639</strain>
    </source>
</reference>
<dbReference type="InterPro" id="IPR000014">
    <property type="entry name" value="PAS"/>
</dbReference>
<evidence type="ECO:0000259" key="3">
    <source>
        <dbReference type="PROSITE" id="PS50887"/>
    </source>
</evidence>
<dbReference type="SMART" id="SM00086">
    <property type="entry name" value="PAC"/>
    <property type="match status" value="1"/>
</dbReference>
<feature type="domain" description="PAS" evidence="1">
    <location>
        <begin position="115"/>
        <end position="184"/>
    </location>
</feature>
<dbReference type="PROSITE" id="PS50113">
    <property type="entry name" value="PAC"/>
    <property type="match status" value="1"/>
</dbReference>
<dbReference type="Gene3D" id="3.30.450.20">
    <property type="entry name" value="PAS domain"/>
    <property type="match status" value="1"/>
</dbReference>
<dbReference type="AlphaFoldDB" id="A0A6P1D0Y7"/>
<dbReference type="NCBIfam" id="TIGR00229">
    <property type="entry name" value="sensory_box"/>
    <property type="match status" value="1"/>
</dbReference>
<dbReference type="PROSITE" id="PS50112">
    <property type="entry name" value="PAS"/>
    <property type="match status" value="1"/>
</dbReference>
<proteinExistence type="predicted"/>
<evidence type="ECO:0000259" key="2">
    <source>
        <dbReference type="PROSITE" id="PS50113"/>
    </source>
</evidence>
<evidence type="ECO:0000313" key="4">
    <source>
        <dbReference type="EMBL" id="NEW43244.1"/>
    </source>
</evidence>
<dbReference type="InterPro" id="IPR052155">
    <property type="entry name" value="Biofilm_reg_signaling"/>
</dbReference>
<dbReference type="InterPro" id="IPR001610">
    <property type="entry name" value="PAC"/>
</dbReference>
<feature type="domain" description="GGDEF" evidence="3">
    <location>
        <begin position="272"/>
        <end position="407"/>
    </location>
</feature>
<dbReference type="PANTHER" id="PTHR44757:SF2">
    <property type="entry name" value="BIOFILM ARCHITECTURE MAINTENANCE PROTEIN MBAA"/>
    <property type="match status" value="1"/>
</dbReference>
<dbReference type="Gene3D" id="3.30.70.270">
    <property type="match status" value="1"/>
</dbReference>
<feature type="domain" description="PAC" evidence="2">
    <location>
        <begin position="189"/>
        <end position="241"/>
    </location>
</feature>
<comment type="caution">
    <text evidence="4">The sequence shown here is derived from an EMBL/GenBank/DDBJ whole genome shotgun (WGS) entry which is preliminary data.</text>
</comment>
<gene>
    <name evidence="4" type="ORF">GV789_02030</name>
</gene>
<dbReference type="PROSITE" id="PS50887">
    <property type="entry name" value="GGDEF"/>
    <property type="match status" value="1"/>
</dbReference>
<dbReference type="SUPFAM" id="SSF55785">
    <property type="entry name" value="PYP-like sensor domain (PAS domain)"/>
    <property type="match status" value="1"/>
</dbReference>
<dbReference type="SMART" id="SM00267">
    <property type="entry name" value="GGDEF"/>
    <property type="match status" value="1"/>
</dbReference>
<dbReference type="InterPro" id="IPR043128">
    <property type="entry name" value="Rev_trsase/Diguanyl_cyclase"/>
</dbReference>
<dbReference type="NCBIfam" id="TIGR00254">
    <property type="entry name" value="GGDEF"/>
    <property type="match status" value="1"/>
</dbReference>
<dbReference type="Pfam" id="PF00990">
    <property type="entry name" value="GGDEF"/>
    <property type="match status" value="1"/>
</dbReference>
<dbReference type="SUPFAM" id="SSF55073">
    <property type="entry name" value="Nucleotide cyclase"/>
    <property type="match status" value="1"/>
</dbReference>
<dbReference type="InterPro" id="IPR029787">
    <property type="entry name" value="Nucleotide_cyclase"/>
</dbReference>
<organism evidence="4 5">
    <name type="scientific">Nocardia cyriacigeorgica</name>
    <dbReference type="NCBI Taxonomy" id="135487"/>
    <lineage>
        <taxon>Bacteria</taxon>
        <taxon>Bacillati</taxon>
        <taxon>Actinomycetota</taxon>
        <taxon>Actinomycetes</taxon>
        <taxon>Mycobacteriales</taxon>
        <taxon>Nocardiaceae</taxon>
        <taxon>Nocardia</taxon>
    </lineage>
</organism>
<name>A0A6P1D0Y7_9NOCA</name>
<dbReference type="InterPro" id="IPR000160">
    <property type="entry name" value="GGDEF_dom"/>
</dbReference>
<dbReference type="InterPro" id="IPR013656">
    <property type="entry name" value="PAS_4"/>
</dbReference>
<accession>A0A6P1D0Y7</accession>
<evidence type="ECO:0000259" key="1">
    <source>
        <dbReference type="PROSITE" id="PS50112"/>
    </source>
</evidence>
<dbReference type="Pfam" id="PF08448">
    <property type="entry name" value="PAS_4"/>
    <property type="match status" value="1"/>
</dbReference>
<dbReference type="Proteomes" id="UP000468928">
    <property type="component" value="Unassembled WGS sequence"/>
</dbReference>
<protein>
    <submittedName>
        <fullName evidence="4">Diguanylate cyclase</fullName>
    </submittedName>
</protein>
<dbReference type="InterPro" id="IPR035965">
    <property type="entry name" value="PAS-like_dom_sf"/>
</dbReference>
<dbReference type="EMBL" id="JAAGUZ010000004">
    <property type="protein sequence ID" value="NEW43244.1"/>
    <property type="molecule type" value="Genomic_DNA"/>
</dbReference>
<dbReference type="RefSeq" id="WP_163828276.1">
    <property type="nucleotide sequence ID" value="NZ_JAAGUZ010000004.1"/>
</dbReference>
<dbReference type="PANTHER" id="PTHR44757">
    <property type="entry name" value="DIGUANYLATE CYCLASE DGCP"/>
    <property type="match status" value="1"/>
</dbReference>